<protein>
    <submittedName>
        <fullName evidence="1">Uncharacterized protein</fullName>
    </submittedName>
</protein>
<evidence type="ECO:0000313" key="1">
    <source>
        <dbReference type="EnsemblPlants" id="OGLUM08G11890.1"/>
    </source>
</evidence>
<organism evidence="1">
    <name type="scientific">Oryza glumipatula</name>
    <dbReference type="NCBI Taxonomy" id="40148"/>
    <lineage>
        <taxon>Eukaryota</taxon>
        <taxon>Viridiplantae</taxon>
        <taxon>Streptophyta</taxon>
        <taxon>Embryophyta</taxon>
        <taxon>Tracheophyta</taxon>
        <taxon>Spermatophyta</taxon>
        <taxon>Magnoliopsida</taxon>
        <taxon>Liliopsida</taxon>
        <taxon>Poales</taxon>
        <taxon>Poaceae</taxon>
        <taxon>BOP clade</taxon>
        <taxon>Oryzoideae</taxon>
        <taxon>Oryzeae</taxon>
        <taxon>Oryzinae</taxon>
        <taxon>Oryza</taxon>
    </lineage>
</organism>
<dbReference type="Proteomes" id="UP000026961">
    <property type="component" value="Chromosome 8"/>
</dbReference>
<keyword evidence="2" id="KW-1185">Reference proteome</keyword>
<dbReference type="EnsemblPlants" id="OGLUM08G11890.1">
    <property type="protein sequence ID" value="OGLUM08G11890.1"/>
    <property type="gene ID" value="OGLUM08G11890"/>
</dbReference>
<sequence>METFSLFVSSTSQDHHQPRVPMILLAVKHIAMYLEARRILGWPAPTQAQPMLRRQHSAQNECRREGVDRLEHKPPECVKGKENARPQRLLRVRIRIRREGVLRMWG</sequence>
<dbReference type="HOGENOM" id="CLU_2227366_0_0_1"/>
<name>A0A0E0AU45_9ORYZ</name>
<proteinExistence type="predicted"/>
<evidence type="ECO:0000313" key="2">
    <source>
        <dbReference type="Proteomes" id="UP000026961"/>
    </source>
</evidence>
<dbReference type="Gramene" id="OGLUM08G11890.1">
    <property type="protein sequence ID" value="OGLUM08G11890.1"/>
    <property type="gene ID" value="OGLUM08G11890"/>
</dbReference>
<reference evidence="1" key="1">
    <citation type="submission" date="2015-04" db="UniProtKB">
        <authorList>
            <consortium name="EnsemblPlants"/>
        </authorList>
    </citation>
    <scope>IDENTIFICATION</scope>
</reference>
<dbReference type="AlphaFoldDB" id="A0A0E0AU45"/>
<reference evidence="1" key="2">
    <citation type="submission" date="2018-05" db="EMBL/GenBank/DDBJ databases">
        <title>OgluRS3 (Oryza glumaepatula Reference Sequence Version 3).</title>
        <authorList>
            <person name="Zhang J."/>
            <person name="Kudrna D."/>
            <person name="Lee S."/>
            <person name="Talag J."/>
            <person name="Welchert J."/>
            <person name="Wing R.A."/>
        </authorList>
    </citation>
    <scope>NUCLEOTIDE SEQUENCE [LARGE SCALE GENOMIC DNA]</scope>
</reference>
<accession>A0A0E0AU45</accession>